<sequence>MLAQALDRFYPQHYRAGSGPEQLRQLCNSLATRWSGLHGRSAPDCARIFLTVVRKWPFFGATLFSAKPVLPSLLGEGAVWLAVKEDGVSILQGPAMRVLAGYPYRSVMSFGGCGDDFMLVVESASIPCRQGDVPSPQRARPPTHKLLFRMPSPKVS</sequence>
<reference evidence="3" key="2">
    <citation type="submission" date="2025-09" db="UniProtKB">
        <authorList>
            <consortium name="Ensembl"/>
        </authorList>
    </citation>
    <scope>IDENTIFICATION</scope>
</reference>
<dbReference type="Gene3D" id="2.30.29.30">
    <property type="entry name" value="Pleckstrin-homology domain (PH domain)/Phosphotyrosine-binding domain (PTB)"/>
    <property type="match status" value="1"/>
</dbReference>
<protein>
    <recommendedName>
        <fullName evidence="2">FERM domain-containing protein</fullName>
    </recommendedName>
</protein>
<dbReference type="Gene3D" id="1.20.80.10">
    <property type="match status" value="1"/>
</dbReference>
<dbReference type="OMA" id="QTKERCS"/>
<dbReference type="InterPro" id="IPR014352">
    <property type="entry name" value="FERM/acyl-CoA-bd_prot_sf"/>
</dbReference>
<proteinExistence type="predicted"/>
<dbReference type="HOGENOM" id="CLU_1690852_0_0_1"/>
<evidence type="ECO:0000313" key="3">
    <source>
        <dbReference type="Ensembl" id="ENSPMAP00000008838.1"/>
    </source>
</evidence>
<keyword evidence="1" id="KW-0677">Repeat</keyword>
<dbReference type="SUPFAM" id="SSF47031">
    <property type="entry name" value="Second domain of FERM"/>
    <property type="match status" value="1"/>
</dbReference>
<dbReference type="Ensembl" id="ENSPMAT00000008877.1">
    <property type="protein sequence ID" value="ENSPMAP00000008838.1"/>
    <property type="gene ID" value="ENSPMAG00000008035.1"/>
</dbReference>
<name>S4RUE8_PETMA</name>
<reference evidence="3" key="1">
    <citation type="submission" date="2025-08" db="UniProtKB">
        <authorList>
            <consortium name="Ensembl"/>
        </authorList>
    </citation>
    <scope>IDENTIFICATION</scope>
</reference>
<dbReference type="PANTHER" id="PTHR22903">
    <property type="entry name" value="PLEKHH PROTEIN"/>
    <property type="match status" value="1"/>
</dbReference>
<evidence type="ECO:0000256" key="1">
    <source>
        <dbReference type="ARBA" id="ARBA00022737"/>
    </source>
</evidence>
<accession>S4RUE8</accession>
<dbReference type="InterPro" id="IPR000299">
    <property type="entry name" value="FERM_domain"/>
</dbReference>
<dbReference type="AlphaFoldDB" id="S4RUE8"/>
<evidence type="ECO:0000259" key="2">
    <source>
        <dbReference type="PROSITE" id="PS50057"/>
    </source>
</evidence>
<dbReference type="GeneTree" id="ENSGT00940000157675"/>
<dbReference type="InterPro" id="IPR035963">
    <property type="entry name" value="FERM_2"/>
</dbReference>
<organism evidence="3">
    <name type="scientific">Petromyzon marinus</name>
    <name type="common">Sea lamprey</name>
    <dbReference type="NCBI Taxonomy" id="7757"/>
    <lineage>
        <taxon>Eukaryota</taxon>
        <taxon>Metazoa</taxon>
        <taxon>Chordata</taxon>
        <taxon>Craniata</taxon>
        <taxon>Vertebrata</taxon>
        <taxon>Cyclostomata</taxon>
        <taxon>Hyperoartia</taxon>
        <taxon>Petromyzontiformes</taxon>
        <taxon>Petromyzontidae</taxon>
        <taxon>Petromyzon</taxon>
    </lineage>
</organism>
<feature type="domain" description="FERM" evidence="2">
    <location>
        <begin position="1"/>
        <end position="156"/>
    </location>
</feature>
<dbReference type="PANTHER" id="PTHR22903:SF8">
    <property type="entry name" value="MAX-1A"/>
    <property type="match status" value="1"/>
</dbReference>
<dbReference type="PROSITE" id="PS50057">
    <property type="entry name" value="FERM_3"/>
    <property type="match status" value="1"/>
</dbReference>
<dbReference type="InterPro" id="IPR011993">
    <property type="entry name" value="PH-like_dom_sf"/>
</dbReference>